<dbReference type="PANTHER" id="PTHR34001">
    <property type="entry name" value="BLL7405 PROTEIN"/>
    <property type="match status" value="1"/>
</dbReference>
<dbReference type="RefSeq" id="WP_015928811.1">
    <property type="nucleotide sequence ID" value="NC_011894.1"/>
</dbReference>
<name>B8IUQ7_METNO</name>
<dbReference type="InterPro" id="IPR051692">
    <property type="entry name" value="OMP-like"/>
</dbReference>
<feature type="chain" id="PRO_5002874672" evidence="2">
    <location>
        <begin position="22"/>
        <end position="284"/>
    </location>
</feature>
<dbReference type="KEGG" id="mno:Mnod_2142"/>
<keyword evidence="4" id="KW-1185">Reference proteome</keyword>
<organism evidence="3 4">
    <name type="scientific">Methylobacterium nodulans (strain LMG 21967 / CNCM I-2342 / ORS 2060)</name>
    <dbReference type="NCBI Taxonomy" id="460265"/>
    <lineage>
        <taxon>Bacteria</taxon>
        <taxon>Pseudomonadati</taxon>
        <taxon>Pseudomonadota</taxon>
        <taxon>Alphaproteobacteria</taxon>
        <taxon>Hyphomicrobiales</taxon>
        <taxon>Methylobacteriaceae</taxon>
        <taxon>Methylobacterium</taxon>
    </lineage>
</organism>
<keyword evidence="2" id="KW-0732">Signal</keyword>
<dbReference type="EMBL" id="CP001349">
    <property type="protein sequence ID" value="ACL57125.1"/>
    <property type="molecule type" value="Genomic_DNA"/>
</dbReference>
<proteinExistence type="inferred from homology"/>
<dbReference type="STRING" id="460265.Mnod_2142"/>
<dbReference type="InterPro" id="IPR011250">
    <property type="entry name" value="OMP/PagP_B-barrel"/>
</dbReference>
<sequence length="284" mass="30091">MFKTVLLTGAATALLAGAASAADLPRREPPPPVFTPVPVFTWTGFYAGLHTDYVFTDRTRITTVGNTAVNAAAVAGLVRAPRIFTEVDGFANIGGGFGYNYQFTPGSGVVVGVQADWAWTDLEKNRGYLSPTVPVFGSAYRQGLGWLGTLVGRAGYAFDRFFVYGLGGLAYGDVTTGATFFNPGGVVAYTGQITDFRTGFAYGGGIEYAIPDDSFLARLNVLSLIGVQSAAVTIKAEYLHYDLGSRNVLINNTGLAGSPGSFTSRFRTEGNLVRAGFNYKFSGL</sequence>
<dbReference type="eggNOG" id="COG3637">
    <property type="taxonomic scope" value="Bacteria"/>
</dbReference>
<dbReference type="HOGENOM" id="CLU_037100_0_1_5"/>
<dbReference type="PANTHER" id="PTHR34001:SF3">
    <property type="entry name" value="BLL7405 PROTEIN"/>
    <property type="match status" value="1"/>
</dbReference>
<dbReference type="OrthoDB" id="8455142at2"/>
<dbReference type="Proteomes" id="UP000008207">
    <property type="component" value="Chromosome"/>
</dbReference>
<accession>B8IUQ7</accession>
<reference evidence="3 4" key="1">
    <citation type="submission" date="2009-01" db="EMBL/GenBank/DDBJ databases">
        <title>Complete sequence of chromosome of Methylobacterium nodulans ORS 2060.</title>
        <authorList>
            <consortium name="US DOE Joint Genome Institute"/>
            <person name="Lucas S."/>
            <person name="Copeland A."/>
            <person name="Lapidus A."/>
            <person name="Glavina del Rio T."/>
            <person name="Dalin E."/>
            <person name="Tice H."/>
            <person name="Bruce D."/>
            <person name="Goodwin L."/>
            <person name="Pitluck S."/>
            <person name="Sims D."/>
            <person name="Brettin T."/>
            <person name="Detter J.C."/>
            <person name="Han C."/>
            <person name="Larimer F."/>
            <person name="Land M."/>
            <person name="Hauser L."/>
            <person name="Kyrpides N."/>
            <person name="Ivanova N."/>
            <person name="Marx C.J."/>
            <person name="Richardson P."/>
        </authorList>
    </citation>
    <scope>NUCLEOTIDE SEQUENCE [LARGE SCALE GENOMIC DNA]</scope>
    <source>
        <strain evidence="4">LMG 21967 / CNCM I-2342 / ORS 2060</strain>
    </source>
</reference>
<feature type="signal peptide" evidence="2">
    <location>
        <begin position="1"/>
        <end position="21"/>
    </location>
</feature>
<gene>
    <name evidence="3" type="ordered locus">Mnod_2142</name>
</gene>
<evidence type="ECO:0000256" key="2">
    <source>
        <dbReference type="SAM" id="SignalP"/>
    </source>
</evidence>
<evidence type="ECO:0000313" key="3">
    <source>
        <dbReference type="EMBL" id="ACL57125.1"/>
    </source>
</evidence>
<comment type="similarity">
    <text evidence="1">Belongs to the Omp25/RopB family.</text>
</comment>
<dbReference type="SUPFAM" id="SSF56925">
    <property type="entry name" value="OMPA-like"/>
    <property type="match status" value="1"/>
</dbReference>
<evidence type="ECO:0000313" key="4">
    <source>
        <dbReference type="Proteomes" id="UP000008207"/>
    </source>
</evidence>
<evidence type="ECO:0000256" key="1">
    <source>
        <dbReference type="ARBA" id="ARBA00038306"/>
    </source>
</evidence>
<protein>
    <submittedName>
        <fullName evidence="3">Porin</fullName>
    </submittedName>
</protein>
<dbReference type="AlphaFoldDB" id="B8IUQ7"/>